<proteinExistence type="predicted"/>
<dbReference type="HOGENOM" id="CLU_035272_0_1_1"/>
<dbReference type="OrthoDB" id="330671at2759"/>
<dbReference type="Gene3D" id="3.40.50.620">
    <property type="entry name" value="HUPs"/>
    <property type="match status" value="1"/>
</dbReference>
<comment type="caution">
    <text evidence="2">The sequence shown here is derived from an EMBL/GenBank/DDBJ whole genome shotgun (WGS) entry which is preliminary data.</text>
</comment>
<evidence type="ECO:0000259" key="1">
    <source>
        <dbReference type="Pfam" id="PF01467"/>
    </source>
</evidence>
<dbReference type="SUPFAM" id="SSF52374">
    <property type="entry name" value="Nucleotidylyl transferase"/>
    <property type="match status" value="1"/>
</dbReference>
<dbReference type="STRING" id="1245528.M3K3M3"/>
<dbReference type="Pfam" id="PF01467">
    <property type="entry name" value="CTP_transf_like"/>
    <property type="match status" value="1"/>
</dbReference>
<dbReference type="GO" id="GO:0015937">
    <property type="term" value="P:coenzyme A biosynthetic process"/>
    <property type="evidence" value="ECO:0007669"/>
    <property type="project" value="TreeGrafter"/>
</dbReference>
<protein>
    <recommendedName>
        <fullName evidence="1">Cytidyltransferase-like domain-containing protein</fullName>
    </recommendedName>
</protein>
<dbReference type="eggNOG" id="KOG3351">
    <property type="taxonomic scope" value="Eukaryota"/>
</dbReference>
<name>M3K3M3_CANMX</name>
<accession>M3K3M3</accession>
<keyword evidence="3" id="KW-1185">Reference proteome</keyword>
<feature type="domain" description="Cytidyltransferase-like" evidence="1">
    <location>
        <begin position="139"/>
        <end position="285"/>
    </location>
</feature>
<dbReference type="OMA" id="VIFFEIY"/>
<dbReference type="AlphaFoldDB" id="M3K3M3"/>
<dbReference type="Proteomes" id="UP000011777">
    <property type="component" value="Unassembled WGS sequence"/>
</dbReference>
<evidence type="ECO:0000313" key="3">
    <source>
        <dbReference type="Proteomes" id="UP000011777"/>
    </source>
</evidence>
<organism evidence="2 3">
    <name type="scientific">Candida maltosa (strain Xu316)</name>
    <name type="common">Yeast</name>
    <dbReference type="NCBI Taxonomy" id="1245528"/>
    <lineage>
        <taxon>Eukaryota</taxon>
        <taxon>Fungi</taxon>
        <taxon>Dikarya</taxon>
        <taxon>Ascomycota</taxon>
        <taxon>Saccharomycotina</taxon>
        <taxon>Pichiomycetes</taxon>
        <taxon>Debaryomycetaceae</taxon>
        <taxon>Candida/Lodderomyces clade</taxon>
        <taxon>Candida</taxon>
    </lineage>
</organism>
<sequence>MNPAIIIPDPIHKDYKQYILSILPKLTHVNRLDILILTPITHTSQLNQTLSTYYQLVRTHIEENLDTFSYLFETNIIFNQTSSQINHLAIHKWSHIHSPIPIPNIPQSLKLPLIDIDIPDIDELEGNGKVNGEFRVSAVGGTFDHLHDAHKILLSLAYFVTKEKLIIGITNEELLKKKKFKDVLESFDKRMCNVLGFLKLLNGIGIRVEVFSINDVCGPTGYIPDIQSLIVSEETISGASFVNDFRRKKGFGELEVVEIKVIGDDESSLENSWKGKLSSTDIREREYNRLVLNK</sequence>
<dbReference type="InterPro" id="IPR014729">
    <property type="entry name" value="Rossmann-like_a/b/a_fold"/>
</dbReference>
<dbReference type="PANTHER" id="PTHR10695">
    <property type="entry name" value="DEPHOSPHO-COA KINASE-RELATED"/>
    <property type="match status" value="1"/>
</dbReference>
<evidence type="ECO:0000313" key="2">
    <source>
        <dbReference type="EMBL" id="EMG49349.1"/>
    </source>
</evidence>
<dbReference type="EMBL" id="AOGT01000702">
    <property type="protein sequence ID" value="EMG49349.1"/>
    <property type="molecule type" value="Genomic_DNA"/>
</dbReference>
<gene>
    <name evidence="2" type="ORF">G210_5893</name>
</gene>
<dbReference type="InterPro" id="IPR004821">
    <property type="entry name" value="Cyt_trans-like"/>
</dbReference>
<reference evidence="2 3" key="1">
    <citation type="submission" date="2013-02" db="EMBL/GenBank/DDBJ databases">
        <title>Genome sequence of Candida maltosa Xu316, a potential industrial strain for xylitol and ethanol production.</title>
        <authorList>
            <person name="Yu J."/>
            <person name="Wang Q."/>
            <person name="Geng X."/>
            <person name="Bao W."/>
            <person name="He P."/>
            <person name="Cai J."/>
        </authorList>
    </citation>
    <scope>NUCLEOTIDE SEQUENCE [LARGE SCALE GENOMIC DNA]</scope>
    <source>
        <strain evidence="3">Xu316</strain>
    </source>
</reference>
<dbReference type="PANTHER" id="PTHR10695:SF46">
    <property type="entry name" value="BIFUNCTIONAL COENZYME A SYNTHASE-RELATED"/>
    <property type="match status" value="1"/>
</dbReference>
<dbReference type="GO" id="GO:0004140">
    <property type="term" value="F:dephospho-CoA kinase activity"/>
    <property type="evidence" value="ECO:0007669"/>
    <property type="project" value="TreeGrafter"/>
</dbReference>